<gene>
    <name evidence="1" type="ORF">BV25DRAFT_1208689</name>
</gene>
<dbReference type="EMBL" id="MU277233">
    <property type="protein sequence ID" value="KAI0058623.1"/>
    <property type="molecule type" value="Genomic_DNA"/>
</dbReference>
<reference evidence="1" key="1">
    <citation type="submission" date="2021-03" db="EMBL/GenBank/DDBJ databases">
        <authorList>
            <consortium name="DOE Joint Genome Institute"/>
            <person name="Ahrendt S."/>
            <person name="Looney B.P."/>
            <person name="Miyauchi S."/>
            <person name="Morin E."/>
            <person name="Drula E."/>
            <person name="Courty P.E."/>
            <person name="Chicoki N."/>
            <person name="Fauchery L."/>
            <person name="Kohler A."/>
            <person name="Kuo A."/>
            <person name="Labutti K."/>
            <person name="Pangilinan J."/>
            <person name="Lipzen A."/>
            <person name="Riley R."/>
            <person name="Andreopoulos W."/>
            <person name="He G."/>
            <person name="Johnson J."/>
            <person name="Barry K.W."/>
            <person name="Grigoriev I.V."/>
            <person name="Nagy L."/>
            <person name="Hibbett D."/>
            <person name="Henrissat B."/>
            <person name="Matheny P.B."/>
            <person name="Labbe J."/>
            <person name="Martin F."/>
        </authorList>
    </citation>
    <scope>NUCLEOTIDE SEQUENCE</scope>
    <source>
        <strain evidence="1">HHB10654</strain>
    </source>
</reference>
<dbReference type="Proteomes" id="UP000814140">
    <property type="component" value="Unassembled WGS sequence"/>
</dbReference>
<name>A0ACB8SQX7_9AGAM</name>
<proteinExistence type="predicted"/>
<organism evidence="1 2">
    <name type="scientific">Artomyces pyxidatus</name>
    <dbReference type="NCBI Taxonomy" id="48021"/>
    <lineage>
        <taxon>Eukaryota</taxon>
        <taxon>Fungi</taxon>
        <taxon>Dikarya</taxon>
        <taxon>Basidiomycota</taxon>
        <taxon>Agaricomycotina</taxon>
        <taxon>Agaricomycetes</taxon>
        <taxon>Russulales</taxon>
        <taxon>Auriscalpiaceae</taxon>
        <taxon>Artomyces</taxon>
    </lineage>
</organism>
<comment type="caution">
    <text evidence="1">The sequence shown here is derived from an EMBL/GenBank/DDBJ whole genome shotgun (WGS) entry which is preliminary data.</text>
</comment>
<protein>
    <submittedName>
        <fullName evidence="1">Cytochrome P450</fullName>
    </submittedName>
</protein>
<keyword evidence="2" id="KW-1185">Reference proteome</keyword>
<evidence type="ECO:0000313" key="2">
    <source>
        <dbReference type="Proteomes" id="UP000814140"/>
    </source>
</evidence>
<reference evidence="1" key="2">
    <citation type="journal article" date="2022" name="New Phytol.">
        <title>Evolutionary transition to the ectomycorrhizal habit in the genomes of a hyperdiverse lineage of mushroom-forming fungi.</title>
        <authorList>
            <person name="Looney B."/>
            <person name="Miyauchi S."/>
            <person name="Morin E."/>
            <person name="Drula E."/>
            <person name="Courty P.E."/>
            <person name="Kohler A."/>
            <person name="Kuo A."/>
            <person name="LaButti K."/>
            <person name="Pangilinan J."/>
            <person name="Lipzen A."/>
            <person name="Riley R."/>
            <person name="Andreopoulos W."/>
            <person name="He G."/>
            <person name="Johnson J."/>
            <person name="Nolan M."/>
            <person name="Tritt A."/>
            <person name="Barry K.W."/>
            <person name="Grigoriev I.V."/>
            <person name="Nagy L.G."/>
            <person name="Hibbett D."/>
            <person name="Henrissat B."/>
            <person name="Matheny P.B."/>
            <person name="Labbe J."/>
            <person name="Martin F.M."/>
        </authorList>
    </citation>
    <scope>NUCLEOTIDE SEQUENCE</scope>
    <source>
        <strain evidence="1">HHB10654</strain>
    </source>
</reference>
<sequence length="505" mass="56690">MPESPLPPAHLAALLFAASVAWCTWRVLYNIYLHPLSRFPGPRAAASTRLWLAYVEVFKGVSLTDLRNELHAEYGNVVRISPNELHFSDPAAYDAIYNTKNKWDKDYEFYRAFDMDSSSLCYIKYPEAKQRRDVLSTLFSRSSILKMQDLVQAKLEMFCDVLKSDHAAGKASDLSLGFKCLAMDTISSFCYGRSMSAIDAPNFHAPLVIASENCLPILAITKHSGFLVWLLRQIPPRLAVKLGSPVMDAMFHLKKVQMRQIEDILRDPSELENAPHPIIYHELLNIDAQKGRLLPSKLSLFHEAQVLLAAGTDTVGVALMSTVYHLLAHPDMCTRLRMELRSVWLSCDECPRYEVLEKLPYLTAVVKEGLRLFPGLQALPRVVPPEGAVVCGIAIPGGTIVGQSLTFVSHAESIFPNAKSFDPERWLQADSKSLEGFITAFSKGPRSCLGINLAYCELYTALAYIFRRFELQADPTRQASLSFKEHFVPYFTGEHLHVFCKPVDT</sequence>
<accession>A0ACB8SQX7</accession>
<evidence type="ECO:0000313" key="1">
    <source>
        <dbReference type="EMBL" id="KAI0058623.1"/>
    </source>
</evidence>